<dbReference type="EMBL" id="PKPP01000769">
    <property type="protein sequence ID" value="PWA88898.1"/>
    <property type="molecule type" value="Genomic_DNA"/>
</dbReference>
<dbReference type="GO" id="GO:0032451">
    <property type="term" value="F:demethylase activity"/>
    <property type="evidence" value="ECO:0007669"/>
    <property type="project" value="InterPro"/>
</dbReference>
<accession>A0A2U1PT04</accession>
<evidence type="ECO:0008006" key="5">
    <source>
        <dbReference type="Google" id="ProtNLM"/>
    </source>
</evidence>
<dbReference type="InterPro" id="IPR037151">
    <property type="entry name" value="AlkB-like_sf"/>
</dbReference>
<evidence type="ECO:0000256" key="2">
    <source>
        <dbReference type="SAM" id="MobiDB-lite"/>
    </source>
</evidence>
<dbReference type="SUPFAM" id="SSF51197">
    <property type="entry name" value="Clavaminate synthase-like"/>
    <property type="match status" value="1"/>
</dbReference>
<dbReference type="AlphaFoldDB" id="A0A2U1PT04"/>
<evidence type="ECO:0000313" key="4">
    <source>
        <dbReference type="Proteomes" id="UP000245207"/>
    </source>
</evidence>
<evidence type="ECO:0000313" key="3">
    <source>
        <dbReference type="EMBL" id="PWA88898.1"/>
    </source>
</evidence>
<dbReference type="InterPro" id="IPR044842">
    <property type="entry name" value="ALKBH9B/ALKBH10B-like"/>
</dbReference>
<organism evidence="3 4">
    <name type="scientific">Artemisia annua</name>
    <name type="common">Sweet wormwood</name>
    <dbReference type="NCBI Taxonomy" id="35608"/>
    <lineage>
        <taxon>Eukaryota</taxon>
        <taxon>Viridiplantae</taxon>
        <taxon>Streptophyta</taxon>
        <taxon>Embryophyta</taxon>
        <taxon>Tracheophyta</taxon>
        <taxon>Spermatophyta</taxon>
        <taxon>Magnoliopsida</taxon>
        <taxon>eudicotyledons</taxon>
        <taxon>Gunneridae</taxon>
        <taxon>Pentapetalae</taxon>
        <taxon>asterids</taxon>
        <taxon>campanulids</taxon>
        <taxon>Asterales</taxon>
        <taxon>Asteraceae</taxon>
        <taxon>Asteroideae</taxon>
        <taxon>Anthemideae</taxon>
        <taxon>Artemisiinae</taxon>
        <taxon>Artemisia</taxon>
    </lineage>
</organism>
<sequence length="689" mass="77261">MAPSMVASDRVPAMMPVQQPEMLLPASYAKDAVISWFRGEFAAANAIIDALCSHLSELENGRCEYESVFGAIHRRRLNWIPILQMQKYFSIADVTLELKKVADEKTRVRDIIDEVKDVVDDVLVRVNEEKVEEDVVESNDVVENDDVESKRNDLIITDTDRVPAMMPVQQPEMLLPASYAKDAVISWFRGEFAAANAIIDALCSHLSELENGRCEYESVFGAIHRRRMNWIPILQMQKYFSIADVTLELKKVADEKTRVRDIIDEVKDVDDDVLVRVNEEKMEEDVVESNDVVENDDVVSKGNDLPDTEIITDTGSQEVQLVAENNEVCSNQVELVAESNEICSTQEEDWEARRAQIKMTKGFVAKESVKGHMVNVVRGLKMYEDILNDTELSKLTDYVNELRVAGQNGELSGETFIKYNQQSKSIKRELIQFGAPIFGHVKDDASSNSLDGHIEPIPAPLEDVIEHLIQYHLISENRRPNSCIISFFDEGEFSQPFLKPPHLEQPISTLFLSESTMAFGRTLVCDNDGNYKGPLMLSLNQGSLLVMRGNSADMARHVMCQSPTKRISVTFFKVRIENIENISSPTAPMAQTMTVWQPNVPTLKTSDTTGAIPKWGVLRAPQLLMLAPVRPMVMTPRRLPRGGTGVFLPWSGGSRKPAKHLPPRAQRGRLLVAESHRAEPTSDLGISVA</sequence>
<evidence type="ECO:0000256" key="1">
    <source>
        <dbReference type="ARBA" id="ARBA00007879"/>
    </source>
</evidence>
<dbReference type="Gene3D" id="2.60.120.590">
    <property type="entry name" value="Alpha-ketoglutarate-dependent dioxygenase AlkB-like"/>
    <property type="match status" value="1"/>
</dbReference>
<comment type="similarity">
    <text evidence="1">Belongs to the alkB family.</text>
</comment>
<dbReference type="PANTHER" id="PTHR31447">
    <property type="entry name" value="HYDROXYPROLINE-RICH GLYCOPROTEIN FAMILY PROTEIN-RELATED"/>
    <property type="match status" value="1"/>
</dbReference>
<protein>
    <recommendedName>
        <fullName evidence="5">Oxidoreductase, 2OG-Fe(II) oxygenase family protein</fullName>
    </recommendedName>
</protein>
<gene>
    <name evidence="3" type="ORF">CTI12_AA084760</name>
</gene>
<dbReference type="GO" id="GO:0003729">
    <property type="term" value="F:mRNA binding"/>
    <property type="evidence" value="ECO:0007669"/>
    <property type="project" value="InterPro"/>
</dbReference>
<dbReference type="OrthoDB" id="1916097at2759"/>
<dbReference type="STRING" id="35608.A0A2U1PT04"/>
<keyword evidence="4" id="KW-1185">Reference proteome</keyword>
<name>A0A2U1PT04_ARTAN</name>
<comment type="caution">
    <text evidence="3">The sequence shown here is derived from an EMBL/GenBank/DDBJ whole genome shotgun (WGS) entry which is preliminary data.</text>
</comment>
<dbReference type="PANTHER" id="PTHR31447:SF16">
    <property type="entry name" value="ALPHA-KETOGLUTARATE-DEPENDENT DIOXYGENASE ALKB-LIKE SUPERFAMILY"/>
    <property type="match status" value="1"/>
</dbReference>
<feature type="region of interest" description="Disordered" evidence="2">
    <location>
        <begin position="648"/>
        <end position="668"/>
    </location>
</feature>
<reference evidence="3 4" key="1">
    <citation type="journal article" date="2018" name="Mol. Plant">
        <title>The genome of Artemisia annua provides insight into the evolution of Asteraceae family and artemisinin biosynthesis.</title>
        <authorList>
            <person name="Shen Q."/>
            <person name="Zhang L."/>
            <person name="Liao Z."/>
            <person name="Wang S."/>
            <person name="Yan T."/>
            <person name="Shi P."/>
            <person name="Liu M."/>
            <person name="Fu X."/>
            <person name="Pan Q."/>
            <person name="Wang Y."/>
            <person name="Lv Z."/>
            <person name="Lu X."/>
            <person name="Zhang F."/>
            <person name="Jiang W."/>
            <person name="Ma Y."/>
            <person name="Chen M."/>
            <person name="Hao X."/>
            <person name="Li L."/>
            <person name="Tang Y."/>
            <person name="Lv G."/>
            <person name="Zhou Y."/>
            <person name="Sun X."/>
            <person name="Brodelius P.E."/>
            <person name="Rose J.K.C."/>
            <person name="Tang K."/>
        </authorList>
    </citation>
    <scope>NUCLEOTIDE SEQUENCE [LARGE SCALE GENOMIC DNA]</scope>
    <source>
        <strain evidence="4">cv. Huhao1</strain>
        <tissue evidence="3">Leaf</tissue>
    </source>
</reference>
<dbReference type="GO" id="GO:0006402">
    <property type="term" value="P:mRNA catabolic process"/>
    <property type="evidence" value="ECO:0007669"/>
    <property type="project" value="InterPro"/>
</dbReference>
<proteinExistence type="inferred from homology"/>
<dbReference type="Proteomes" id="UP000245207">
    <property type="component" value="Unassembled WGS sequence"/>
</dbReference>